<gene>
    <name evidence="2" type="ORF">AXF42_Ash017212</name>
</gene>
<dbReference type="STRING" id="1088818.A0A2H9ZVE9"/>
<evidence type="ECO:0000313" key="3">
    <source>
        <dbReference type="Proteomes" id="UP000236161"/>
    </source>
</evidence>
<sequence>MVNSSAYARISNASPKEFRANSVVFFSAVGGHTDSTEWALCFRPKAAAVYSAVTGEDGDEETDIKAMALLIHAAKNCASFVSAEKKEEKDAAAAAAAGIQIRKEPWPLPTAALTGLPETLKKAVDGVYMVVVFLRSLHQSMKSHSNREEAEASFTSAHGRNVILDIIKYENQLPLPLLLTIIPHVEQAVKDAKQPLLDQKFVSGESDPLLHSITAFSLGFSLVDFPQIAGDFCHFYSPFFSKEPIAPKDFKKQTHLLALLHCSVSPGKSTLLNRAGGLARGPGPRARDLARSSVKVRAAEGGAAEVEFLEVALKMSALAYDYKTEVVLRNLIAWEVLNDEDEKPVAGFFRVISELIGDAGDVAAMKGFGLMRGRWTRGGEVVEMVRRIEDAFDFHAFGSLAFGREIGEMRRFYEEKRKKGKGMRRPAVIWFAAGVAALTPVVITAIFKARRCV</sequence>
<keyword evidence="3" id="KW-1185">Reference proteome</keyword>
<dbReference type="OrthoDB" id="781027at2759"/>
<evidence type="ECO:0000256" key="1">
    <source>
        <dbReference type="SAM" id="Phobius"/>
    </source>
</evidence>
<dbReference type="Pfam" id="PF03140">
    <property type="entry name" value="DUF247"/>
    <property type="match status" value="1"/>
</dbReference>
<dbReference type="PANTHER" id="PTHR31549:SF24">
    <property type="entry name" value="OS06G0160600 PROTEIN"/>
    <property type="match status" value="1"/>
</dbReference>
<keyword evidence="1" id="KW-0472">Membrane</keyword>
<proteinExistence type="predicted"/>
<evidence type="ECO:0000313" key="2">
    <source>
        <dbReference type="EMBL" id="PKA47267.1"/>
    </source>
</evidence>
<dbReference type="PANTHER" id="PTHR31549">
    <property type="entry name" value="PROTEIN, PUTATIVE (DUF247)-RELATED-RELATED"/>
    <property type="match status" value="1"/>
</dbReference>
<dbReference type="AlphaFoldDB" id="A0A2H9ZVE9"/>
<keyword evidence="1" id="KW-0812">Transmembrane</keyword>
<keyword evidence="1" id="KW-1133">Transmembrane helix</keyword>
<name>A0A2H9ZVE9_9ASPA</name>
<dbReference type="EMBL" id="KZ453531">
    <property type="protein sequence ID" value="PKA47267.1"/>
    <property type="molecule type" value="Genomic_DNA"/>
</dbReference>
<reference evidence="2 3" key="1">
    <citation type="journal article" date="2017" name="Nature">
        <title>The Apostasia genome and the evolution of orchids.</title>
        <authorList>
            <person name="Zhang G.Q."/>
            <person name="Liu K.W."/>
            <person name="Li Z."/>
            <person name="Lohaus R."/>
            <person name="Hsiao Y.Y."/>
            <person name="Niu S.C."/>
            <person name="Wang J.Y."/>
            <person name="Lin Y.C."/>
            <person name="Xu Q."/>
            <person name="Chen L.J."/>
            <person name="Yoshida K."/>
            <person name="Fujiwara S."/>
            <person name="Wang Z.W."/>
            <person name="Zhang Y.Q."/>
            <person name="Mitsuda N."/>
            <person name="Wang M."/>
            <person name="Liu G.H."/>
            <person name="Pecoraro L."/>
            <person name="Huang H.X."/>
            <person name="Xiao X.J."/>
            <person name="Lin M."/>
            <person name="Wu X.Y."/>
            <person name="Wu W.L."/>
            <person name="Chen Y.Y."/>
            <person name="Chang S.B."/>
            <person name="Sakamoto S."/>
            <person name="Ohme-Takagi M."/>
            <person name="Yagi M."/>
            <person name="Zeng S.J."/>
            <person name="Shen C.Y."/>
            <person name="Yeh C.M."/>
            <person name="Luo Y.B."/>
            <person name="Tsai W.C."/>
            <person name="Van de Peer Y."/>
            <person name="Liu Z.J."/>
        </authorList>
    </citation>
    <scope>NUCLEOTIDE SEQUENCE [LARGE SCALE GENOMIC DNA]</scope>
    <source>
        <strain evidence="3">cv. Shenzhen</strain>
        <tissue evidence="2">Stem</tissue>
    </source>
</reference>
<accession>A0A2H9ZVE9</accession>
<dbReference type="InterPro" id="IPR004158">
    <property type="entry name" value="DUF247_pln"/>
</dbReference>
<feature type="transmembrane region" description="Helical" evidence="1">
    <location>
        <begin position="427"/>
        <end position="447"/>
    </location>
</feature>
<dbReference type="Proteomes" id="UP000236161">
    <property type="component" value="Unassembled WGS sequence"/>
</dbReference>
<organism evidence="2 3">
    <name type="scientific">Apostasia shenzhenica</name>
    <dbReference type="NCBI Taxonomy" id="1088818"/>
    <lineage>
        <taxon>Eukaryota</taxon>
        <taxon>Viridiplantae</taxon>
        <taxon>Streptophyta</taxon>
        <taxon>Embryophyta</taxon>
        <taxon>Tracheophyta</taxon>
        <taxon>Spermatophyta</taxon>
        <taxon>Magnoliopsida</taxon>
        <taxon>Liliopsida</taxon>
        <taxon>Asparagales</taxon>
        <taxon>Orchidaceae</taxon>
        <taxon>Apostasioideae</taxon>
        <taxon>Apostasia</taxon>
    </lineage>
</organism>
<protein>
    <submittedName>
        <fullName evidence="2">Uncharacterized protein</fullName>
    </submittedName>
</protein>